<protein>
    <submittedName>
        <fullName evidence="1">DUF4230 domain-containing protein</fullName>
    </submittedName>
</protein>
<accession>A0A939K5C8</accession>
<sequence>MDFLNTLLLLTVGVAGGVGLTTLLRPKPATAVTDVRHESTLLLERIEKVFKVVMAEGYFSEIYNYQDQKTFLYVFSDPKKAMIIAKSKVLVGFDFQKVRFRLPEATGGQPGDKTLVVEAFPEPEILSIDTDYKFYDIQSGILNHFSSETYTSILDDAKQAMQTRAMESDLPRIANNQIQYMMYQLAGSMGWALQLPEGDQRKIEALDEGKGIEDIQ</sequence>
<evidence type="ECO:0000313" key="2">
    <source>
        <dbReference type="Proteomes" id="UP000664034"/>
    </source>
</evidence>
<proteinExistence type="predicted"/>
<dbReference type="Proteomes" id="UP000664034">
    <property type="component" value="Unassembled WGS sequence"/>
</dbReference>
<dbReference type="AlphaFoldDB" id="A0A939K5C8"/>
<reference evidence="1" key="1">
    <citation type="submission" date="2021-03" db="EMBL/GenBank/DDBJ databases">
        <title>Fibrella sp. HMF5335 genome sequencing and assembly.</title>
        <authorList>
            <person name="Kang H."/>
            <person name="Kim H."/>
            <person name="Bae S."/>
            <person name="Joh K."/>
        </authorList>
    </citation>
    <scope>NUCLEOTIDE SEQUENCE</scope>
    <source>
        <strain evidence="1">HMF5335</strain>
    </source>
</reference>
<dbReference type="InterPro" id="IPR025324">
    <property type="entry name" value="DUF4230"/>
</dbReference>
<comment type="caution">
    <text evidence="1">The sequence shown here is derived from an EMBL/GenBank/DDBJ whole genome shotgun (WGS) entry which is preliminary data.</text>
</comment>
<gene>
    <name evidence="1" type="ORF">J2I47_07170</name>
</gene>
<dbReference type="EMBL" id="JAFMYV010000003">
    <property type="protein sequence ID" value="MBO0936325.1"/>
    <property type="molecule type" value="Genomic_DNA"/>
</dbReference>
<keyword evidence="2" id="KW-1185">Reference proteome</keyword>
<organism evidence="1 2">
    <name type="scientific">Fibrella rubiginis</name>
    <dbReference type="NCBI Taxonomy" id="2817060"/>
    <lineage>
        <taxon>Bacteria</taxon>
        <taxon>Pseudomonadati</taxon>
        <taxon>Bacteroidota</taxon>
        <taxon>Cytophagia</taxon>
        <taxon>Cytophagales</taxon>
        <taxon>Spirosomataceae</taxon>
        <taxon>Fibrella</taxon>
    </lineage>
</organism>
<name>A0A939K5C8_9BACT</name>
<evidence type="ECO:0000313" key="1">
    <source>
        <dbReference type="EMBL" id="MBO0936325.1"/>
    </source>
</evidence>
<dbReference type="RefSeq" id="WP_207363892.1">
    <property type="nucleotide sequence ID" value="NZ_JAFMYV010000003.1"/>
</dbReference>
<dbReference type="Pfam" id="PF14014">
    <property type="entry name" value="DUF4230"/>
    <property type="match status" value="1"/>
</dbReference>